<accession>A0ACB7SN61</accession>
<evidence type="ECO:0000313" key="1">
    <source>
        <dbReference type="EMBL" id="KAH6934089.1"/>
    </source>
</evidence>
<reference evidence="1" key="1">
    <citation type="submission" date="2020-05" db="EMBL/GenBank/DDBJ databases">
        <title>Large-scale comparative analyses of tick genomes elucidate their genetic diversity and vector capacities.</title>
        <authorList>
            <person name="Jia N."/>
            <person name="Wang J."/>
            <person name="Shi W."/>
            <person name="Du L."/>
            <person name="Sun Y."/>
            <person name="Zhan W."/>
            <person name="Jiang J."/>
            <person name="Wang Q."/>
            <person name="Zhang B."/>
            <person name="Ji P."/>
            <person name="Sakyi L.B."/>
            <person name="Cui X."/>
            <person name="Yuan T."/>
            <person name="Jiang B."/>
            <person name="Yang W."/>
            <person name="Lam T.T.-Y."/>
            <person name="Chang Q."/>
            <person name="Ding S."/>
            <person name="Wang X."/>
            <person name="Zhu J."/>
            <person name="Ruan X."/>
            <person name="Zhao L."/>
            <person name="Wei J."/>
            <person name="Que T."/>
            <person name="Du C."/>
            <person name="Cheng J."/>
            <person name="Dai P."/>
            <person name="Han X."/>
            <person name="Huang E."/>
            <person name="Gao Y."/>
            <person name="Liu J."/>
            <person name="Shao H."/>
            <person name="Ye R."/>
            <person name="Li L."/>
            <person name="Wei W."/>
            <person name="Wang X."/>
            <person name="Wang C."/>
            <person name="Yang T."/>
            <person name="Huo Q."/>
            <person name="Li W."/>
            <person name="Guo W."/>
            <person name="Chen H."/>
            <person name="Zhou L."/>
            <person name="Ni X."/>
            <person name="Tian J."/>
            <person name="Zhou Y."/>
            <person name="Sheng Y."/>
            <person name="Liu T."/>
            <person name="Pan Y."/>
            <person name="Xia L."/>
            <person name="Li J."/>
            <person name="Zhao F."/>
            <person name="Cao W."/>
        </authorList>
    </citation>
    <scope>NUCLEOTIDE SEQUENCE</scope>
    <source>
        <strain evidence="1">Hyas-2018</strain>
    </source>
</reference>
<name>A0ACB7SN61_HYAAI</name>
<organism evidence="1 2">
    <name type="scientific">Hyalomma asiaticum</name>
    <name type="common">Tick</name>
    <dbReference type="NCBI Taxonomy" id="266040"/>
    <lineage>
        <taxon>Eukaryota</taxon>
        <taxon>Metazoa</taxon>
        <taxon>Ecdysozoa</taxon>
        <taxon>Arthropoda</taxon>
        <taxon>Chelicerata</taxon>
        <taxon>Arachnida</taxon>
        <taxon>Acari</taxon>
        <taxon>Parasitiformes</taxon>
        <taxon>Ixodida</taxon>
        <taxon>Ixodoidea</taxon>
        <taxon>Ixodidae</taxon>
        <taxon>Hyalomminae</taxon>
        <taxon>Hyalomma</taxon>
    </lineage>
</organism>
<dbReference type="Proteomes" id="UP000821845">
    <property type="component" value="Chromosome 4"/>
</dbReference>
<dbReference type="EMBL" id="CM023484">
    <property type="protein sequence ID" value="KAH6934089.1"/>
    <property type="molecule type" value="Genomic_DNA"/>
</dbReference>
<keyword evidence="2" id="KW-1185">Reference proteome</keyword>
<sequence length="344" mass="37683">MLRSALHLPPQKEAVKARHKRPPAAKNVMRAWPGCAQGALRPACQPASRRNRSNRRNRSEDPPKSQDPGGRLSRSTQAASKAQGRIRVPSPVEFVRAAHAGSQAEASTPAGPHIDAKKRDLAAPVQGEGYLKEFKASLGNSVREVRKSGVQVAGWFVSVGCLLLCVFMKLAWYRRPNPTSEAVTLAAAFFERILWSVFLVWMTLTCSSGRGGYVGKFLSWNGFAPLSRLTFGVYLIHLPFIQLLLCSSRERIQWSSFNVVTLLFGVLVWSFLLSYAAFILCEAPTNTLSKRAIGALIGKRNNNSPRHQTDPSGNDTKPSGNEESKAIPCVYDIRTVAFAPAVIG</sequence>
<comment type="caution">
    <text evidence="1">The sequence shown here is derived from an EMBL/GenBank/DDBJ whole genome shotgun (WGS) entry which is preliminary data.</text>
</comment>
<protein>
    <submittedName>
        <fullName evidence="1">Uncharacterized protein</fullName>
    </submittedName>
</protein>
<proteinExistence type="predicted"/>
<gene>
    <name evidence="1" type="ORF">HPB50_020027</name>
</gene>
<evidence type="ECO:0000313" key="2">
    <source>
        <dbReference type="Proteomes" id="UP000821845"/>
    </source>
</evidence>